<name>A0A9N9ARF7_FUNMO</name>
<proteinExistence type="predicted"/>
<keyword evidence="2" id="KW-1185">Reference proteome</keyword>
<accession>A0A9N9ARF7</accession>
<sequence length="60" mass="6872">RSPSPSPKMSSSRLKFDNEILGNLEDNTDVLEDSMPDFPFYNKDIGATNNRLEEEKVRLL</sequence>
<evidence type="ECO:0000313" key="2">
    <source>
        <dbReference type="Proteomes" id="UP000789375"/>
    </source>
</evidence>
<organism evidence="1 2">
    <name type="scientific">Funneliformis mosseae</name>
    <name type="common">Endomycorrhizal fungus</name>
    <name type="synonym">Glomus mosseae</name>
    <dbReference type="NCBI Taxonomy" id="27381"/>
    <lineage>
        <taxon>Eukaryota</taxon>
        <taxon>Fungi</taxon>
        <taxon>Fungi incertae sedis</taxon>
        <taxon>Mucoromycota</taxon>
        <taxon>Glomeromycotina</taxon>
        <taxon>Glomeromycetes</taxon>
        <taxon>Glomerales</taxon>
        <taxon>Glomeraceae</taxon>
        <taxon>Funneliformis</taxon>
    </lineage>
</organism>
<reference evidence="1" key="1">
    <citation type="submission" date="2021-06" db="EMBL/GenBank/DDBJ databases">
        <authorList>
            <person name="Kallberg Y."/>
            <person name="Tangrot J."/>
            <person name="Rosling A."/>
        </authorList>
    </citation>
    <scope>NUCLEOTIDE SEQUENCE</scope>
    <source>
        <strain evidence="1">87-6 pot B 2015</strain>
    </source>
</reference>
<dbReference type="EMBL" id="CAJVPP010001182">
    <property type="protein sequence ID" value="CAG8539640.1"/>
    <property type="molecule type" value="Genomic_DNA"/>
</dbReference>
<comment type="caution">
    <text evidence="1">The sequence shown here is derived from an EMBL/GenBank/DDBJ whole genome shotgun (WGS) entry which is preliminary data.</text>
</comment>
<evidence type="ECO:0000313" key="1">
    <source>
        <dbReference type="EMBL" id="CAG8539640.1"/>
    </source>
</evidence>
<dbReference type="Proteomes" id="UP000789375">
    <property type="component" value="Unassembled WGS sequence"/>
</dbReference>
<protein>
    <submittedName>
        <fullName evidence="1">9036_t:CDS:1</fullName>
    </submittedName>
</protein>
<feature type="non-terminal residue" evidence="1">
    <location>
        <position position="1"/>
    </location>
</feature>
<gene>
    <name evidence="1" type="ORF">FMOSSE_LOCUS5915</name>
</gene>
<dbReference type="AlphaFoldDB" id="A0A9N9ARF7"/>